<dbReference type="Gene3D" id="1.25.50.20">
    <property type="match status" value="1"/>
</dbReference>
<dbReference type="Proteomes" id="UP000053558">
    <property type="component" value="Unassembled WGS sequence"/>
</dbReference>
<keyword evidence="5 11" id="KW-0378">Hydrolase</keyword>
<dbReference type="InterPro" id="IPR045357">
    <property type="entry name" value="Aminopeptidase_N-like_N"/>
</dbReference>
<evidence type="ECO:0000256" key="3">
    <source>
        <dbReference type="ARBA" id="ARBA00022670"/>
    </source>
</evidence>
<feature type="binding site" evidence="9">
    <location>
        <position position="343"/>
    </location>
    <ligand>
        <name>Zn(2+)</name>
        <dbReference type="ChEBI" id="CHEBI:29105"/>
        <note>catalytic</note>
    </ligand>
</feature>
<evidence type="ECO:0000256" key="8">
    <source>
        <dbReference type="PIRSR" id="PIRSR634016-1"/>
    </source>
</evidence>
<dbReference type="GO" id="GO:0043171">
    <property type="term" value="P:peptide catabolic process"/>
    <property type="evidence" value="ECO:0007669"/>
    <property type="project" value="TreeGrafter"/>
</dbReference>
<dbReference type="Gene3D" id="1.10.390.10">
    <property type="entry name" value="Neutral Protease Domain 2"/>
    <property type="match status" value="1"/>
</dbReference>
<feature type="binding site" evidence="9">
    <location>
        <position position="362"/>
    </location>
    <ligand>
        <name>Zn(2+)</name>
        <dbReference type="ChEBI" id="CHEBI:29105"/>
        <note>catalytic</note>
    </ligand>
</feature>
<comment type="cofactor">
    <cofactor evidence="9 11">
        <name>Zn(2+)</name>
        <dbReference type="ChEBI" id="CHEBI:29105"/>
    </cofactor>
    <text evidence="9 11">Binds 1 zinc ion per subunit.</text>
</comment>
<dbReference type="InterPro" id="IPR042097">
    <property type="entry name" value="Aminopeptidase_N-like_N_sf"/>
</dbReference>
<dbReference type="GO" id="GO:0005737">
    <property type="term" value="C:cytoplasm"/>
    <property type="evidence" value="ECO:0007669"/>
    <property type="project" value="TreeGrafter"/>
</dbReference>
<dbReference type="InterPro" id="IPR034016">
    <property type="entry name" value="M1_APN-typ"/>
</dbReference>
<dbReference type="Pfam" id="PF17900">
    <property type="entry name" value="Peptidase_M1_N"/>
    <property type="match status" value="1"/>
</dbReference>
<dbReference type="Gene3D" id="2.60.40.1910">
    <property type="match status" value="1"/>
</dbReference>
<feature type="active site" description="Proton acceptor" evidence="8">
    <location>
        <position position="340"/>
    </location>
</feature>
<keyword evidence="6 9" id="KW-0862">Zinc</keyword>
<proteinExistence type="inferred from homology"/>
<evidence type="ECO:0000256" key="7">
    <source>
        <dbReference type="ARBA" id="ARBA00023049"/>
    </source>
</evidence>
<evidence type="ECO:0000256" key="1">
    <source>
        <dbReference type="ARBA" id="ARBA00010136"/>
    </source>
</evidence>
<evidence type="ECO:0000256" key="5">
    <source>
        <dbReference type="ARBA" id="ARBA00022801"/>
    </source>
</evidence>
<accession>A0A5M3MS10</accession>
<evidence type="ECO:0000256" key="4">
    <source>
        <dbReference type="ARBA" id="ARBA00022723"/>
    </source>
</evidence>
<reference evidence="16" key="1">
    <citation type="journal article" date="2012" name="Science">
        <title>The Paleozoic origin of enzymatic lignin decomposition reconstructed from 31 fungal genomes.</title>
        <authorList>
            <person name="Floudas D."/>
            <person name="Binder M."/>
            <person name="Riley R."/>
            <person name="Barry K."/>
            <person name="Blanchette R.A."/>
            <person name="Henrissat B."/>
            <person name="Martinez A.T."/>
            <person name="Otillar R."/>
            <person name="Spatafora J.W."/>
            <person name="Yadav J.S."/>
            <person name="Aerts A."/>
            <person name="Benoit I."/>
            <person name="Boyd A."/>
            <person name="Carlson A."/>
            <person name="Copeland A."/>
            <person name="Coutinho P.M."/>
            <person name="de Vries R.P."/>
            <person name="Ferreira P."/>
            <person name="Findley K."/>
            <person name="Foster B."/>
            <person name="Gaskell J."/>
            <person name="Glotzer D."/>
            <person name="Gorecki P."/>
            <person name="Heitman J."/>
            <person name="Hesse C."/>
            <person name="Hori C."/>
            <person name="Igarashi K."/>
            <person name="Jurgens J.A."/>
            <person name="Kallen N."/>
            <person name="Kersten P."/>
            <person name="Kohler A."/>
            <person name="Kuees U."/>
            <person name="Kumar T.K.A."/>
            <person name="Kuo A."/>
            <person name="LaButti K."/>
            <person name="Larrondo L.F."/>
            <person name="Lindquist E."/>
            <person name="Ling A."/>
            <person name="Lombard V."/>
            <person name="Lucas S."/>
            <person name="Lundell T."/>
            <person name="Martin R."/>
            <person name="McLaughlin D.J."/>
            <person name="Morgenstern I."/>
            <person name="Morin E."/>
            <person name="Murat C."/>
            <person name="Nagy L.G."/>
            <person name="Nolan M."/>
            <person name="Ohm R.A."/>
            <person name="Patyshakuliyeva A."/>
            <person name="Rokas A."/>
            <person name="Ruiz-Duenas F.J."/>
            <person name="Sabat G."/>
            <person name="Salamov A."/>
            <person name="Samejima M."/>
            <person name="Schmutz J."/>
            <person name="Slot J.C."/>
            <person name="St John F."/>
            <person name="Stenlid J."/>
            <person name="Sun H."/>
            <person name="Sun S."/>
            <person name="Syed K."/>
            <person name="Tsang A."/>
            <person name="Wiebenga A."/>
            <person name="Young D."/>
            <person name="Pisabarro A."/>
            <person name="Eastwood D.C."/>
            <person name="Martin F."/>
            <person name="Cullen D."/>
            <person name="Grigoriev I.V."/>
            <person name="Hibbett D.S."/>
        </authorList>
    </citation>
    <scope>NUCLEOTIDE SEQUENCE [LARGE SCALE GENOMIC DNA]</scope>
    <source>
        <strain evidence="16">RWD-64-598 SS2</strain>
    </source>
</reference>
<dbReference type="GO" id="GO:0042277">
    <property type="term" value="F:peptide binding"/>
    <property type="evidence" value="ECO:0007669"/>
    <property type="project" value="TreeGrafter"/>
</dbReference>
<evidence type="ECO:0000313" key="15">
    <source>
        <dbReference type="EMBL" id="EIW81938.1"/>
    </source>
</evidence>
<dbReference type="PANTHER" id="PTHR11533">
    <property type="entry name" value="PROTEASE M1 ZINC METALLOPROTEASE"/>
    <property type="match status" value="1"/>
</dbReference>
<comment type="similarity">
    <text evidence="1 11">Belongs to the peptidase M1 family.</text>
</comment>
<dbReference type="CDD" id="cd09601">
    <property type="entry name" value="M1_APN-Q_like"/>
    <property type="match status" value="1"/>
</dbReference>
<dbReference type="AlphaFoldDB" id="A0A5M3MS10"/>
<comment type="caution">
    <text evidence="15">The sequence shown here is derived from an EMBL/GenBank/DDBJ whole genome shotgun (WGS) entry which is preliminary data.</text>
</comment>
<protein>
    <recommendedName>
        <fullName evidence="11">Aminopeptidase</fullName>
        <ecNumber evidence="11">3.4.11.-</ecNumber>
    </recommendedName>
</protein>
<evidence type="ECO:0000256" key="2">
    <source>
        <dbReference type="ARBA" id="ARBA00022438"/>
    </source>
</evidence>
<dbReference type="Pfam" id="PF01433">
    <property type="entry name" value="Peptidase_M1"/>
    <property type="match status" value="1"/>
</dbReference>
<dbReference type="GO" id="GO:0005615">
    <property type="term" value="C:extracellular space"/>
    <property type="evidence" value="ECO:0007669"/>
    <property type="project" value="TreeGrafter"/>
</dbReference>
<feature type="domain" description="Aminopeptidase N-like N-terminal" evidence="14">
    <location>
        <begin position="16"/>
        <end position="182"/>
    </location>
</feature>
<evidence type="ECO:0000259" key="14">
    <source>
        <dbReference type="Pfam" id="PF17900"/>
    </source>
</evidence>
<keyword evidence="7 11" id="KW-0482">Metalloprotease</keyword>
<organism evidence="15 16">
    <name type="scientific">Coniophora puteana (strain RWD-64-598)</name>
    <name type="common">Brown rot fungus</name>
    <dbReference type="NCBI Taxonomy" id="741705"/>
    <lineage>
        <taxon>Eukaryota</taxon>
        <taxon>Fungi</taxon>
        <taxon>Dikarya</taxon>
        <taxon>Basidiomycota</taxon>
        <taxon>Agaricomycotina</taxon>
        <taxon>Agaricomycetes</taxon>
        <taxon>Agaricomycetidae</taxon>
        <taxon>Boletales</taxon>
        <taxon>Coniophorineae</taxon>
        <taxon>Coniophoraceae</taxon>
        <taxon>Coniophora</taxon>
    </lineage>
</organism>
<dbReference type="OMA" id="FIPCVDH"/>
<keyword evidence="4 9" id="KW-0479">Metal-binding</keyword>
<evidence type="ECO:0000256" key="9">
    <source>
        <dbReference type="PIRSR" id="PIRSR634016-3"/>
    </source>
</evidence>
<dbReference type="GO" id="GO:0016020">
    <property type="term" value="C:membrane"/>
    <property type="evidence" value="ECO:0007669"/>
    <property type="project" value="TreeGrafter"/>
</dbReference>
<keyword evidence="2 11" id="KW-0031">Aminopeptidase</keyword>
<dbReference type="GO" id="GO:0006508">
    <property type="term" value="P:proteolysis"/>
    <property type="evidence" value="ECO:0007669"/>
    <property type="project" value="UniProtKB-KW"/>
</dbReference>
<evidence type="ECO:0000256" key="11">
    <source>
        <dbReference type="RuleBase" id="RU364040"/>
    </source>
</evidence>
<keyword evidence="16" id="KW-1185">Reference proteome</keyword>
<dbReference type="SUPFAM" id="SSF55486">
    <property type="entry name" value="Metalloproteases ('zincins'), catalytic domain"/>
    <property type="match status" value="1"/>
</dbReference>
<dbReference type="KEGG" id="cput:CONPUDRAFT_81582"/>
<name>A0A5M3MS10_CONPW</name>
<dbReference type="SUPFAM" id="SSF63737">
    <property type="entry name" value="Leukotriene A4 hydrolase N-terminal domain"/>
    <property type="match status" value="1"/>
</dbReference>
<dbReference type="InterPro" id="IPR014782">
    <property type="entry name" value="Peptidase_M1_dom"/>
</dbReference>
<feature type="site" description="Transition state stabilizer" evidence="10">
    <location>
        <position position="426"/>
    </location>
</feature>
<dbReference type="GO" id="GO:0008270">
    <property type="term" value="F:zinc ion binding"/>
    <property type="evidence" value="ECO:0007669"/>
    <property type="project" value="UniProtKB-UniRule"/>
</dbReference>
<evidence type="ECO:0000256" key="6">
    <source>
        <dbReference type="ARBA" id="ARBA00022833"/>
    </source>
</evidence>
<dbReference type="EMBL" id="JH711577">
    <property type="protein sequence ID" value="EIW81938.1"/>
    <property type="molecule type" value="Genomic_DNA"/>
</dbReference>
<dbReference type="Pfam" id="PF11838">
    <property type="entry name" value="ERAP1_C"/>
    <property type="match status" value="1"/>
</dbReference>
<feature type="domain" description="Peptidase M1 membrane alanine aminopeptidase" evidence="12">
    <location>
        <begin position="268"/>
        <end position="485"/>
    </location>
</feature>
<dbReference type="InterPro" id="IPR050344">
    <property type="entry name" value="Peptidase_M1_aminopeptidases"/>
</dbReference>
<evidence type="ECO:0000259" key="12">
    <source>
        <dbReference type="Pfam" id="PF01433"/>
    </source>
</evidence>
<dbReference type="FunFam" id="1.10.390.10:FF:000006">
    <property type="entry name" value="Puromycin-sensitive aminopeptidase"/>
    <property type="match status" value="1"/>
</dbReference>
<dbReference type="GO" id="GO:0070006">
    <property type="term" value="F:metalloaminopeptidase activity"/>
    <property type="evidence" value="ECO:0007669"/>
    <property type="project" value="TreeGrafter"/>
</dbReference>
<gene>
    <name evidence="15" type="ORF">CONPUDRAFT_81582</name>
</gene>
<dbReference type="InterPro" id="IPR027268">
    <property type="entry name" value="Peptidase_M4/M1_CTD_sf"/>
</dbReference>
<dbReference type="OrthoDB" id="10031169at2759"/>
<evidence type="ECO:0000256" key="10">
    <source>
        <dbReference type="PIRSR" id="PIRSR634016-4"/>
    </source>
</evidence>
<dbReference type="Gene3D" id="2.60.40.1730">
    <property type="entry name" value="tricorn interacting facor f3 domain"/>
    <property type="match status" value="1"/>
</dbReference>
<dbReference type="PANTHER" id="PTHR11533:SF174">
    <property type="entry name" value="PUROMYCIN-SENSITIVE AMINOPEPTIDASE-RELATED"/>
    <property type="match status" value="1"/>
</dbReference>
<sequence>MAASKDGHRLPTDVRPTHYDLVVRTDLEKEVFQGIVKISLDVTTETSTLVFNTTDLDLIDASLSSDALGSVQTPTSQSFAAEWEEGTLSFARALPAGSKAQLRIAFAGKLTGALLGYYKSEFTENDGMKGIYTLTQFQPSAARRAFPCWDEPALKATYSVSMISRAHLVSLANMSAASEGPFDPAAEAAKDENVAKLFSVMSPADQQAPGEWKITRFDTTPPISSYIVAYANGPFKCLESSYKSPLSGKVRPLRVYTTSEIVHQAKHALEITEKVLPIYEEVFDIEYPLPKLDTLAAHDFDMGAMENWGLITGRTNCYLMDPEKIQLSMLKRIVVTQSHEIAHMWFGNITTMEWWDNLYLNEGFATFMGEYIIVARLYPEWKVDSEFLTTDLASALILDAKPSSHPIEVPCPDVNQVNQIFDGLSYAKAASVLRMLCNYVGQERFIKGVSIYLKEHLYSNTVTKDLWDGIQTATGTDIPKMMDNWVKKIGFPVITVTENKDSITVRQDRFLETGHAEAKDNETIWTVPLALLTVDESGKPHVDNTVVLDTREKTIPLDTSKPYKLNASTYGVYRVLYPEERLFNLTKEAAKGEEIFSLNDRIGLVHDAFALAKAGFLTVSAALTAVDNLRNDQASYVWDSISLNLQILSSTWWENPKVLEPLNKLRASLFGPIVQKLGFDNGPNDDPSTIQLRSTAVEQAAASGETSVVEELKKRFARYMESGDDSGIPADIMRPTLLAGVRHGGRKEFEFVKKVHAGAATPPATTLSAMLALCQVQDTQLVEEVLEYMRTTVRDQDLMYFFRGLQSNNATRRRAAEFLKAHFDEVSDRFPASYKIQDIVSMTFRNLTKDEDYAVIVDFFKDKDRSKYNMAYDQMLDSVRASNAWIKRSTADVEQWLADWSRRSS</sequence>
<evidence type="ECO:0000259" key="13">
    <source>
        <dbReference type="Pfam" id="PF11838"/>
    </source>
</evidence>
<evidence type="ECO:0000313" key="16">
    <source>
        <dbReference type="Proteomes" id="UP000053558"/>
    </source>
</evidence>
<keyword evidence="3 11" id="KW-0645">Protease</keyword>
<feature type="domain" description="ERAP1-like C-terminal" evidence="13">
    <location>
        <begin position="563"/>
        <end position="881"/>
    </location>
</feature>
<dbReference type="EC" id="3.4.11.-" evidence="11"/>
<feature type="binding site" evidence="9">
    <location>
        <position position="339"/>
    </location>
    <ligand>
        <name>Zn(2+)</name>
        <dbReference type="ChEBI" id="CHEBI:29105"/>
        <note>catalytic</note>
    </ligand>
</feature>
<dbReference type="InterPro" id="IPR024571">
    <property type="entry name" value="ERAP1-like_C_dom"/>
</dbReference>
<dbReference type="RefSeq" id="XP_007767538.1">
    <property type="nucleotide sequence ID" value="XM_007769348.1"/>
</dbReference>
<dbReference type="GeneID" id="19210267"/>